<feature type="binding site" evidence="7">
    <location>
        <position position="111"/>
    </location>
    <ligand>
        <name>Zn(2+)</name>
        <dbReference type="ChEBI" id="CHEBI:29105"/>
        <label>2</label>
    </ligand>
</feature>
<evidence type="ECO:0000256" key="2">
    <source>
        <dbReference type="ARBA" id="ARBA00006153"/>
    </source>
</evidence>
<dbReference type="PIRSF" id="PIRSF001235">
    <property type="entry name" value="Amidase_carbamoylase"/>
    <property type="match status" value="1"/>
</dbReference>
<evidence type="ECO:0000256" key="8">
    <source>
        <dbReference type="SAM" id="MobiDB-lite"/>
    </source>
</evidence>
<organism evidence="9 10">
    <name type="scientific">Faunimonas pinastri</name>
    <dbReference type="NCBI Taxonomy" id="1855383"/>
    <lineage>
        <taxon>Bacteria</taxon>
        <taxon>Pseudomonadati</taxon>
        <taxon>Pseudomonadota</taxon>
        <taxon>Alphaproteobacteria</taxon>
        <taxon>Hyphomicrobiales</taxon>
        <taxon>Afifellaceae</taxon>
        <taxon>Faunimonas</taxon>
    </lineage>
</organism>
<feature type="binding site" evidence="7">
    <location>
        <position position="111"/>
    </location>
    <ligand>
        <name>Zn(2+)</name>
        <dbReference type="ChEBI" id="CHEBI:29105"/>
        <label>1</label>
    </ligand>
</feature>
<comment type="subunit">
    <text evidence="3">Homodimer.</text>
</comment>
<evidence type="ECO:0000313" key="10">
    <source>
        <dbReference type="Proteomes" id="UP000199647"/>
    </source>
</evidence>
<feature type="binding site" evidence="7">
    <location>
        <position position="100"/>
    </location>
    <ligand>
        <name>Zn(2+)</name>
        <dbReference type="ChEBI" id="CHEBI:29105"/>
        <label>1</label>
    </ligand>
</feature>
<feature type="binding site" evidence="7">
    <location>
        <position position="146"/>
    </location>
    <ligand>
        <name>Zn(2+)</name>
        <dbReference type="ChEBI" id="CHEBI:29105"/>
        <label>2</label>
    </ligand>
</feature>
<dbReference type="EMBL" id="FOFG01000003">
    <property type="protein sequence ID" value="SEQ19830.1"/>
    <property type="molecule type" value="Genomic_DNA"/>
</dbReference>
<evidence type="ECO:0000256" key="3">
    <source>
        <dbReference type="ARBA" id="ARBA00011738"/>
    </source>
</evidence>
<dbReference type="InterPro" id="IPR002933">
    <property type="entry name" value="Peptidase_M20"/>
</dbReference>
<protein>
    <submittedName>
        <fullName evidence="9">N-carbamoyl-L-amino-acid hydrolase</fullName>
    </submittedName>
</protein>
<feature type="binding site" evidence="7">
    <location>
        <position position="214"/>
    </location>
    <ligand>
        <name>Zn(2+)</name>
        <dbReference type="ChEBI" id="CHEBI:29105"/>
        <label>1</label>
    </ligand>
</feature>
<dbReference type="PANTHER" id="PTHR32494:SF19">
    <property type="entry name" value="ALLANTOATE DEIMINASE-RELATED"/>
    <property type="match status" value="1"/>
</dbReference>
<evidence type="ECO:0000256" key="5">
    <source>
        <dbReference type="ARBA" id="ARBA00022801"/>
    </source>
</evidence>
<evidence type="ECO:0000256" key="6">
    <source>
        <dbReference type="ARBA" id="ARBA00023211"/>
    </source>
</evidence>
<comment type="cofactor">
    <cofactor evidence="1">
        <name>Mn(2+)</name>
        <dbReference type="ChEBI" id="CHEBI:29035"/>
    </cofactor>
</comment>
<reference evidence="9 10" key="1">
    <citation type="submission" date="2016-10" db="EMBL/GenBank/DDBJ databases">
        <authorList>
            <person name="de Groot N.N."/>
        </authorList>
    </citation>
    <scope>NUCLEOTIDE SEQUENCE [LARGE SCALE GENOMIC DNA]</scope>
    <source>
        <strain evidence="9 10">A52C2</strain>
    </source>
</reference>
<dbReference type="Gene3D" id="3.40.630.10">
    <property type="entry name" value="Zn peptidases"/>
    <property type="match status" value="1"/>
</dbReference>
<evidence type="ECO:0000256" key="7">
    <source>
        <dbReference type="PIRSR" id="PIRSR001235-1"/>
    </source>
</evidence>
<dbReference type="GO" id="GO:0046872">
    <property type="term" value="F:metal ion binding"/>
    <property type="evidence" value="ECO:0007669"/>
    <property type="project" value="UniProtKB-KW"/>
</dbReference>
<keyword evidence="7" id="KW-0862">Zinc</keyword>
<comment type="cofactor">
    <cofactor evidence="7">
        <name>Zn(2+)</name>
        <dbReference type="ChEBI" id="CHEBI:29105"/>
    </cofactor>
    <text evidence="7">Binds 2 Zn(2+) ions per subunit.</text>
</comment>
<sequence length="442" mass="46808">MTDISREPVTEIPPPTSTRPNAFSPDVALAERLFDELRARTGSERGITRASYGLGEQIAHDIVRREALRLGMECELDAGANLTMTMRGQQRGPALFLGSHLDSVPLGGNYDGAAGVLVGLAVVSGYRAARIVPPHDITILAIRAEESTWFPASYIGSRAAFGELTAEELDRTERAGDGLRLGAAIDAAGGDSAVLRRGEAQLGRERVGLFIETHIEQAPVLVDEEKPLGIVTGIRGSFRHRHAACVGSYAHSGATPRASRQDAALAVAQLIVRLDEAWTRLEDAGHDLTVTFGQIATDPNEAAFSKVAGSVTFSADFRSQSLATLDLMRAELAAAVADIAKARAVRFELGPETSSQPALMDTGIMSGLKDIAAELGIPALVMPCGAGHDAAVFARNGIPTGMIFVRNRNGSHNPDEAMEIADFAEAARLLSAFCLRDLPAAP</sequence>
<keyword evidence="5 9" id="KW-0378">Hydrolase</keyword>
<dbReference type="PANTHER" id="PTHR32494">
    <property type="entry name" value="ALLANTOATE DEIMINASE-RELATED"/>
    <property type="match status" value="1"/>
</dbReference>
<dbReference type="STRING" id="1855383.SAMN05216548_10345"/>
<feature type="binding site" evidence="7">
    <location>
        <position position="412"/>
    </location>
    <ligand>
        <name>Zn(2+)</name>
        <dbReference type="ChEBI" id="CHEBI:29105"/>
        <label>2</label>
    </ligand>
</feature>
<dbReference type="RefSeq" id="WP_092495670.1">
    <property type="nucleotide sequence ID" value="NZ_FOFG01000003.1"/>
</dbReference>
<dbReference type="InterPro" id="IPR036264">
    <property type="entry name" value="Bact_exopeptidase_dim_dom"/>
</dbReference>
<keyword evidence="10" id="KW-1185">Reference proteome</keyword>
<comment type="similarity">
    <text evidence="2">Belongs to the peptidase M20 family.</text>
</comment>
<dbReference type="SUPFAM" id="SSF53187">
    <property type="entry name" value="Zn-dependent exopeptidases"/>
    <property type="match status" value="1"/>
</dbReference>
<dbReference type="GO" id="GO:0016813">
    <property type="term" value="F:hydrolase activity, acting on carbon-nitrogen (but not peptide) bonds, in linear amidines"/>
    <property type="evidence" value="ECO:0007669"/>
    <property type="project" value="InterPro"/>
</dbReference>
<dbReference type="AlphaFoldDB" id="A0A1H9E288"/>
<evidence type="ECO:0000256" key="1">
    <source>
        <dbReference type="ARBA" id="ARBA00001936"/>
    </source>
</evidence>
<dbReference type="InterPro" id="IPR010158">
    <property type="entry name" value="Amidase_Cbmase"/>
</dbReference>
<evidence type="ECO:0000256" key="4">
    <source>
        <dbReference type="ARBA" id="ARBA00022723"/>
    </source>
</evidence>
<dbReference type="Pfam" id="PF01546">
    <property type="entry name" value="Peptidase_M20"/>
    <property type="match status" value="1"/>
</dbReference>
<keyword evidence="4 7" id="KW-0479">Metal-binding</keyword>
<gene>
    <name evidence="9" type="ORF">SAMN05216548_10345</name>
</gene>
<proteinExistence type="inferred from homology"/>
<keyword evidence="6" id="KW-0464">Manganese</keyword>
<dbReference type="Proteomes" id="UP000199647">
    <property type="component" value="Unassembled WGS sequence"/>
</dbReference>
<dbReference type="SUPFAM" id="SSF55031">
    <property type="entry name" value="Bacterial exopeptidase dimerisation domain"/>
    <property type="match status" value="1"/>
</dbReference>
<dbReference type="NCBIfam" id="TIGR01879">
    <property type="entry name" value="hydantase"/>
    <property type="match status" value="1"/>
</dbReference>
<dbReference type="OrthoDB" id="9808195at2"/>
<accession>A0A1H9E288</accession>
<feature type="region of interest" description="Disordered" evidence="8">
    <location>
        <begin position="1"/>
        <end position="24"/>
    </location>
</feature>
<name>A0A1H9E288_9HYPH</name>
<dbReference type="Gene3D" id="3.30.70.360">
    <property type="match status" value="1"/>
</dbReference>
<evidence type="ECO:0000313" key="9">
    <source>
        <dbReference type="EMBL" id="SEQ19830.1"/>
    </source>
</evidence>